<sequence>MLSARSRHLDVVVVGDDSHGLDERSLSAWLAGSTSVDHLDAGRITEGDVLLFARSHGRMRSQAPVFLTRSLCWTTIDGVPVISDEQLALQRLAALAPDPAVLASRLTDAEISLPVGLRSIWAGLHTLRPGEWLDSREASAPRAVRWWSPPAPDRSLAELTPVLSEAVEAALASRTGGRREVSADLSGGLDSTTLNFFLAGSRTRHHSLFLSSQNVANGDHVWADRAAAELGTHHVVVPYASVLPRLIDATTGTLGNTPEGPSIASVSAAAVPMLEDALAPTGSSLHLNGHAGDALFGPVTTILWSLLRSGDKGRVRQIRRQRLANRYPLVGTLRMLADRSTYADGLTRVAHADFARAEPELADHSRWVAMPRVHPALTDTAREHVRELAARERDEGRGPYSPDRTVHQIVQYLSVHGADVRRVNQARTPGAGLSFDSPYLDRRVVDACLALRIGDRARQYPVKPLLAAARPTRMSLDYFTRADKGDYSAEVFAHHRAATPLLRELFASGSVLEDLGLVSAGRIMQSISEYSVDGAEYRDLDQIAFTERWLRSLADPQPLAARTREGELTSSS</sequence>
<dbReference type="Gene3D" id="3.40.50.620">
    <property type="entry name" value="HUPs"/>
    <property type="match status" value="1"/>
</dbReference>
<dbReference type="GO" id="GO:0006529">
    <property type="term" value="P:asparagine biosynthetic process"/>
    <property type="evidence" value="ECO:0007669"/>
    <property type="project" value="InterPro"/>
</dbReference>
<dbReference type="RefSeq" id="WP_170210983.1">
    <property type="nucleotide sequence ID" value="NZ_BJLQ01000038.1"/>
</dbReference>
<dbReference type="Pfam" id="PF00733">
    <property type="entry name" value="Asn_synthase"/>
    <property type="match status" value="1"/>
</dbReference>
<evidence type="ECO:0000259" key="1">
    <source>
        <dbReference type="Pfam" id="PF00733"/>
    </source>
</evidence>
<name>A0A4Y3KQT3_9CELL</name>
<evidence type="ECO:0000313" key="2">
    <source>
        <dbReference type="EMBL" id="GEA85535.1"/>
    </source>
</evidence>
<feature type="domain" description="Asparagine synthetase" evidence="1">
    <location>
        <begin position="164"/>
        <end position="542"/>
    </location>
</feature>
<dbReference type="InterPro" id="IPR001962">
    <property type="entry name" value="Asn_synthase"/>
</dbReference>
<reference evidence="2 3" key="1">
    <citation type="submission" date="2019-06" db="EMBL/GenBank/DDBJ databases">
        <title>Whole genome shotgun sequence of Cellulomonas gelida NBRC 3748.</title>
        <authorList>
            <person name="Hosoyama A."/>
            <person name="Uohara A."/>
            <person name="Ohji S."/>
            <person name="Ichikawa N."/>
        </authorList>
    </citation>
    <scope>NUCLEOTIDE SEQUENCE [LARGE SCALE GENOMIC DNA]</scope>
    <source>
        <strain evidence="2 3">NBRC 3748</strain>
    </source>
</reference>
<dbReference type="SUPFAM" id="SSF52402">
    <property type="entry name" value="Adenine nucleotide alpha hydrolases-like"/>
    <property type="match status" value="1"/>
</dbReference>
<dbReference type="GO" id="GO:0004066">
    <property type="term" value="F:asparagine synthase (glutamine-hydrolyzing) activity"/>
    <property type="evidence" value="ECO:0007669"/>
    <property type="project" value="InterPro"/>
</dbReference>
<evidence type="ECO:0000313" key="3">
    <source>
        <dbReference type="Proteomes" id="UP000320461"/>
    </source>
</evidence>
<organism evidence="2 3">
    <name type="scientific">Cellulomonas gelida</name>
    <dbReference type="NCBI Taxonomy" id="1712"/>
    <lineage>
        <taxon>Bacteria</taxon>
        <taxon>Bacillati</taxon>
        <taxon>Actinomycetota</taxon>
        <taxon>Actinomycetes</taxon>
        <taxon>Micrococcales</taxon>
        <taxon>Cellulomonadaceae</taxon>
        <taxon>Cellulomonas</taxon>
    </lineage>
</organism>
<dbReference type="EMBL" id="BJLQ01000038">
    <property type="protein sequence ID" value="GEA85535.1"/>
    <property type="molecule type" value="Genomic_DNA"/>
</dbReference>
<accession>A0A4Y3KQT3</accession>
<keyword evidence="3" id="KW-1185">Reference proteome</keyword>
<proteinExistence type="predicted"/>
<comment type="caution">
    <text evidence="2">The sequence shown here is derived from an EMBL/GenBank/DDBJ whole genome shotgun (WGS) entry which is preliminary data.</text>
</comment>
<dbReference type="InterPro" id="IPR014729">
    <property type="entry name" value="Rossmann-like_a/b/a_fold"/>
</dbReference>
<gene>
    <name evidence="2" type="primary">asnB</name>
    <name evidence="2" type="ORF">CGE01nite_27860</name>
</gene>
<protein>
    <submittedName>
        <fullName evidence="2">Asparagine synthase</fullName>
    </submittedName>
</protein>
<dbReference type="AlphaFoldDB" id="A0A4Y3KQT3"/>
<dbReference type="Proteomes" id="UP000320461">
    <property type="component" value="Unassembled WGS sequence"/>
</dbReference>